<sequence length="511" mass="58413">MTQFNLELENGSRSKDRSNDSNKYNADNFEFQLLDPWNDTNNTPGAAEGACEFEIIDEVLENNAVNEESMKEVLFDLDSIEFDDGSDYTNATRSENTSANTKSDYEQTCVEANCDYIDDESLLDELCREDNENCASPDIFNDNCLSSASHDNLLPPIETAFSKRYCNYTNRDASIPQNGSEFCNNLDITPISGNNLMINNLDSYSYPNNILYNITSQRSHELGKEMNTDYNRQNDSRKLSVCESIESDVQSMSYFEEGSDNFDDDELFVNLDDFGLVIENEEEELDHRHEPQSTECYQKKIDRDAGEKTCLWEHCYDRYPNQTTLVDHIERCHVNTYKGDEFSCLWSGCARARRPFNARYKLLIHMRVHSGHKPNRCNYPGCGKAFSRLENLKIHMRSHTGERPYACPAPHCRKAFSNSSDRAKHQRTHFNARPYACGAVGCGKRYTDPSSLRKHVKSHPHMPSVPRNCIPSARPVRRPQGPEQTVPSSPAKLATLRCIRDKLTTVPRLQL</sequence>
<dbReference type="AlphaFoldDB" id="A0A4C1UJU8"/>
<dbReference type="EMBL" id="BGZK01000183">
    <property type="protein sequence ID" value="GBP26711.1"/>
    <property type="molecule type" value="Genomic_DNA"/>
</dbReference>
<dbReference type="PROSITE" id="PS50157">
    <property type="entry name" value="ZINC_FINGER_C2H2_2"/>
    <property type="match status" value="4"/>
</dbReference>
<dbReference type="SMART" id="SM00355">
    <property type="entry name" value="ZnF_C2H2"/>
    <property type="match status" value="5"/>
</dbReference>
<proteinExistence type="predicted"/>
<dbReference type="GO" id="GO:0000981">
    <property type="term" value="F:DNA-binding transcription factor activity, RNA polymerase II-specific"/>
    <property type="evidence" value="ECO:0007669"/>
    <property type="project" value="TreeGrafter"/>
</dbReference>
<feature type="region of interest" description="Disordered" evidence="8">
    <location>
        <begin position="1"/>
        <end position="24"/>
    </location>
</feature>
<evidence type="ECO:0000256" key="5">
    <source>
        <dbReference type="ARBA" id="ARBA00022833"/>
    </source>
</evidence>
<evidence type="ECO:0000259" key="9">
    <source>
        <dbReference type="PROSITE" id="PS50157"/>
    </source>
</evidence>
<keyword evidence="2" id="KW-0479">Metal-binding</keyword>
<evidence type="ECO:0000313" key="11">
    <source>
        <dbReference type="Proteomes" id="UP000299102"/>
    </source>
</evidence>
<dbReference type="PROSITE" id="PS00028">
    <property type="entry name" value="ZINC_FINGER_C2H2_1"/>
    <property type="match status" value="3"/>
</dbReference>
<dbReference type="FunFam" id="3.30.160.60:FF:000048">
    <property type="entry name" value="GLI family zinc finger 3"/>
    <property type="match status" value="1"/>
</dbReference>
<dbReference type="FunFam" id="3.30.160.60:FF:000218">
    <property type="entry name" value="Zinc finger protein 10"/>
    <property type="match status" value="1"/>
</dbReference>
<dbReference type="PANTHER" id="PTHR45718">
    <property type="entry name" value="TRANSCRIPTIONAL ACTIVATOR CUBITUS INTERRUPTUS"/>
    <property type="match status" value="1"/>
</dbReference>
<dbReference type="Gene3D" id="3.30.160.60">
    <property type="entry name" value="Classic Zinc Finger"/>
    <property type="match status" value="5"/>
</dbReference>
<dbReference type="GO" id="GO:0005634">
    <property type="term" value="C:nucleus"/>
    <property type="evidence" value="ECO:0007669"/>
    <property type="project" value="UniProtKB-SubCell"/>
</dbReference>
<evidence type="ECO:0000256" key="6">
    <source>
        <dbReference type="ARBA" id="ARBA00023242"/>
    </source>
</evidence>
<reference evidence="10 11" key="1">
    <citation type="journal article" date="2019" name="Commun. Biol.">
        <title>The bagworm genome reveals a unique fibroin gene that provides high tensile strength.</title>
        <authorList>
            <person name="Kono N."/>
            <person name="Nakamura H."/>
            <person name="Ohtoshi R."/>
            <person name="Tomita M."/>
            <person name="Numata K."/>
            <person name="Arakawa K."/>
        </authorList>
    </citation>
    <scope>NUCLEOTIDE SEQUENCE [LARGE SCALE GENOMIC DNA]</scope>
</reference>
<evidence type="ECO:0000313" key="10">
    <source>
        <dbReference type="EMBL" id="GBP26711.1"/>
    </source>
</evidence>
<dbReference type="GO" id="GO:0000978">
    <property type="term" value="F:RNA polymerase II cis-regulatory region sequence-specific DNA binding"/>
    <property type="evidence" value="ECO:0007669"/>
    <property type="project" value="TreeGrafter"/>
</dbReference>
<organism evidence="10 11">
    <name type="scientific">Eumeta variegata</name>
    <name type="common">Bagworm moth</name>
    <name type="synonym">Eumeta japonica</name>
    <dbReference type="NCBI Taxonomy" id="151549"/>
    <lineage>
        <taxon>Eukaryota</taxon>
        <taxon>Metazoa</taxon>
        <taxon>Ecdysozoa</taxon>
        <taxon>Arthropoda</taxon>
        <taxon>Hexapoda</taxon>
        <taxon>Insecta</taxon>
        <taxon>Pterygota</taxon>
        <taxon>Neoptera</taxon>
        <taxon>Endopterygota</taxon>
        <taxon>Lepidoptera</taxon>
        <taxon>Glossata</taxon>
        <taxon>Ditrysia</taxon>
        <taxon>Tineoidea</taxon>
        <taxon>Psychidae</taxon>
        <taxon>Oiketicinae</taxon>
        <taxon>Eumeta</taxon>
    </lineage>
</organism>
<evidence type="ECO:0000256" key="1">
    <source>
        <dbReference type="ARBA" id="ARBA00004123"/>
    </source>
</evidence>
<evidence type="ECO:0000256" key="8">
    <source>
        <dbReference type="SAM" id="MobiDB-lite"/>
    </source>
</evidence>
<dbReference type="FunFam" id="3.30.160.60:FF:001102">
    <property type="entry name" value="Transcription factor IIIA"/>
    <property type="match status" value="1"/>
</dbReference>
<evidence type="ECO:0000256" key="7">
    <source>
        <dbReference type="PROSITE-ProRule" id="PRU00042"/>
    </source>
</evidence>
<keyword evidence="11" id="KW-1185">Reference proteome</keyword>
<dbReference type="InterPro" id="IPR013087">
    <property type="entry name" value="Znf_C2H2_type"/>
</dbReference>
<keyword evidence="4 7" id="KW-0863">Zinc-finger</keyword>
<dbReference type="GO" id="GO:0140297">
    <property type="term" value="F:DNA-binding transcription factor binding"/>
    <property type="evidence" value="ECO:0007669"/>
    <property type="project" value="UniProtKB-ARBA"/>
</dbReference>
<keyword evidence="6" id="KW-0539">Nucleus</keyword>
<evidence type="ECO:0000256" key="3">
    <source>
        <dbReference type="ARBA" id="ARBA00022737"/>
    </source>
</evidence>
<dbReference type="InterPro" id="IPR036236">
    <property type="entry name" value="Znf_C2H2_sf"/>
</dbReference>
<dbReference type="Proteomes" id="UP000299102">
    <property type="component" value="Unassembled WGS sequence"/>
</dbReference>
<name>A0A4C1UJU8_EUMVA</name>
<dbReference type="Pfam" id="PF23561">
    <property type="entry name" value="zf-C2H2_15"/>
    <property type="match status" value="1"/>
</dbReference>
<protein>
    <submittedName>
        <fullName evidence="10">Zinc finger protein GLIS3</fullName>
    </submittedName>
</protein>
<dbReference type="STRING" id="151549.A0A4C1UJU8"/>
<feature type="region of interest" description="Disordered" evidence="8">
    <location>
        <begin position="450"/>
        <end position="489"/>
    </location>
</feature>
<feature type="domain" description="C2H2-type" evidence="9">
    <location>
        <begin position="405"/>
        <end position="434"/>
    </location>
</feature>
<keyword evidence="5" id="KW-0862">Zinc</keyword>
<feature type="compositionally biased region" description="Basic and acidic residues" evidence="8">
    <location>
        <begin position="10"/>
        <end position="20"/>
    </location>
</feature>
<dbReference type="FunFam" id="3.30.160.60:FF:000031">
    <property type="entry name" value="GLI family zinc finger 3"/>
    <property type="match status" value="1"/>
</dbReference>
<dbReference type="OrthoDB" id="3214149at2759"/>
<accession>A0A4C1UJU8</accession>
<dbReference type="SUPFAM" id="SSF57667">
    <property type="entry name" value="beta-beta-alpha zinc fingers"/>
    <property type="match status" value="3"/>
</dbReference>
<comment type="caution">
    <text evidence="10">The sequence shown here is derived from an EMBL/GenBank/DDBJ whole genome shotgun (WGS) entry which is preliminary data.</text>
</comment>
<dbReference type="InterPro" id="IPR043359">
    <property type="entry name" value="GLI-like"/>
</dbReference>
<dbReference type="Pfam" id="PF00096">
    <property type="entry name" value="zf-C2H2"/>
    <property type="match status" value="3"/>
</dbReference>
<keyword evidence="3" id="KW-0677">Repeat</keyword>
<evidence type="ECO:0000256" key="2">
    <source>
        <dbReference type="ARBA" id="ARBA00022723"/>
    </source>
</evidence>
<feature type="domain" description="C2H2-type" evidence="9">
    <location>
        <begin position="347"/>
        <end position="374"/>
    </location>
</feature>
<dbReference type="InterPro" id="IPR056436">
    <property type="entry name" value="Znf-C2H2_ZIC1-5/GLI1-3-like"/>
</dbReference>
<gene>
    <name evidence="10" type="primary">GLIS3</name>
    <name evidence="10" type="ORF">EVAR_23482_1</name>
</gene>
<comment type="subcellular location">
    <subcellularLocation>
        <location evidence="1">Nucleus</location>
    </subcellularLocation>
</comment>
<evidence type="ECO:0000256" key="4">
    <source>
        <dbReference type="ARBA" id="ARBA00022771"/>
    </source>
</evidence>
<dbReference type="GO" id="GO:0008270">
    <property type="term" value="F:zinc ion binding"/>
    <property type="evidence" value="ECO:0007669"/>
    <property type="project" value="UniProtKB-KW"/>
</dbReference>
<feature type="domain" description="C2H2-type" evidence="9">
    <location>
        <begin position="435"/>
        <end position="466"/>
    </location>
</feature>
<feature type="domain" description="C2H2-type" evidence="9">
    <location>
        <begin position="375"/>
        <end position="404"/>
    </location>
</feature>
<dbReference type="PANTHER" id="PTHR45718:SF7">
    <property type="entry name" value="C2H2-TYPE DOMAIN-CONTAINING PROTEIN"/>
    <property type="match status" value="1"/>
</dbReference>